<keyword evidence="1" id="KW-0812">Transmembrane</keyword>
<feature type="transmembrane region" description="Helical" evidence="1">
    <location>
        <begin position="74"/>
        <end position="95"/>
    </location>
</feature>
<dbReference type="RefSeq" id="WP_224460856.1">
    <property type="nucleotide sequence ID" value="NZ_JAIQZE010000005.1"/>
</dbReference>
<feature type="transmembrane region" description="Helical" evidence="1">
    <location>
        <begin position="45"/>
        <end position="68"/>
    </location>
</feature>
<keyword evidence="1" id="KW-1133">Transmembrane helix</keyword>
<proteinExistence type="predicted"/>
<evidence type="ECO:0000313" key="3">
    <source>
        <dbReference type="Proteomes" id="UP001199314"/>
    </source>
</evidence>
<name>A0ABS7XKL8_9FLAO</name>
<keyword evidence="1" id="KW-0472">Membrane</keyword>
<accession>A0ABS7XKL8</accession>
<gene>
    <name evidence="2" type="ORF">LB452_06155</name>
</gene>
<evidence type="ECO:0008006" key="4">
    <source>
        <dbReference type="Google" id="ProtNLM"/>
    </source>
</evidence>
<reference evidence="3" key="1">
    <citation type="submission" date="2023-07" db="EMBL/GenBank/DDBJ databases">
        <title>Novel species isolated from saline lakes on Tibetan Plateau.</title>
        <authorList>
            <person name="Lu H."/>
        </authorList>
    </citation>
    <scope>NUCLEOTIDE SEQUENCE [LARGE SCALE GENOMIC DNA]</scope>
    <source>
        <strain evidence="3">CAK8W</strain>
    </source>
</reference>
<comment type="caution">
    <text evidence="2">The sequence shown here is derived from an EMBL/GenBank/DDBJ whole genome shotgun (WGS) entry which is preliminary data.</text>
</comment>
<evidence type="ECO:0000313" key="2">
    <source>
        <dbReference type="EMBL" id="MBZ9778502.1"/>
    </source>
</evidence>
<protein>
    <recommendedName>
        <fullName evidence="4">Holin-X, holin superfamily III</fullName>
    </recommendedName>
</protein>
<dbReference type="Proteomes" id="UP001199314">
    <property type="component" value="Unassembled WGS sequence"/>
</dbReference>
<dbReference type="EMBL" id="JAIQZE010000005">
    <property type="protein sequence ID" value="MBZ9778502.1"/>
    <property type="molecule type" value="Genomic_DNA"/>
</dbReference>
<evidence type="ECO:0000256" key="1">
    <source>
        <dbReference type="SAM" id="Phobius"/>
    </source>
</evidence>
<organism evidence="2 3">
    <name type="scientific">Psychroflexus longus</name>
    <dbReference type="NCBI Taxonomy" id="2873596"/>
    <lineage>
        <taxon>Bacteria</taxon>
        <taxon>Pseudomonadati</taxon>
        <taxon>Bacteroidota</taxon>
        <taxon>Flavobacteriia</taxon>
        <taxon>Flavobacteriales</taxon>
        <taxon>Flavobacteriaceae</taxon>
        <taxon>Psychroflexus</taxon>
    </lineage>
</organism>
<sequence>MKNSIGNHFENLSQDTKDAIDNSIKYYKLDLLKKTALSLIIGGQFVLKIGILVLVLFFVSIGLSFLIGNKLGTVSYGFFVVGGFYLFILIIISLFGKKLLEKPVFNLLNKILYLNDDLKDDNS</sequence>
<keyword evidence="3" id="KW-1185">Reference proteome</keyword>